<organism evidence="4 5">
    <name type="scientific">Micromonospora echinospora</name>
    <name type="common">Micromonospora purpurea</name>
    <dbReference type="NCBI Taxonomy" id="1877"/>
    <lineage>
        <taxon>Bacteria</taxon>
        <taxon>Bacillati</taxon>
        <taxon>Actinomycetota</taxon>
        <taxon>Actinomycetes</taxon>
        <taxon>Micromonosporales</taxon>
        <taxon>Micromonosporaceae</taxon>
        <taxon>Micromonospora</taxon>
    </lineage>
</organism>
<evidence type="ECO:0000259" key="3">
    <source>
        <dbReference type="Pfam" id="PF10502"/>
    </source>
</evidence>
<keyword evidence="5" id="KW-1185">Reference proteome</keyword>
<sequence length="165" mass="17630">MTRPIAVAAALVAAVAAPVAVVWWLRERYVLVTVHGESMLPTYRPGDRVLVRRVPPSALRTGQIVVAGWPGERQAPPRRSRGGRSVVDEGWLIKRIAALPGDPAPPDLPGPVEDGPPATVPPGLLALIGDNRAASHDSRQVGYFAHSDVLGVVKRRIASSVHRMS</sequence>
<proteinExistence type="inferred from homology"/>
<comment type="subcellular location">
    <subcellularLocation>
        <location evidence="1">Cell membrane</location>
        <topology evidence="1">Single-pass type II membrane protein</topology>
    </subcellularLocation>
</comment>
<dbReference type="CDD" id="cd06462">
    <property type="entry name" value="Peptidase_S24_S26"/>
    <property type="match status" value="1"/>
</dbReference>
<dbReference type="RefSeq" id="WP_221453305.1">
    <property type="nucleotide sequence ID" value="NZ_JACHJC010000001.1"/>
</dbReference>
<dbReference type="InterPro" id="IPR000223">
    <property type="entry name" value="Pept_S26A_signal_pept_1"/>
</dbReference>
<dbReference type="InterPro" id="IPR036286">
    <property type="entry name" value="LexA/Signal_pep-like_sf"/>
</dbReference>
<keyword evidence="4" id="KW-0378">Hydrolase</keyword>
<dbReference type="PRINTS" id="PR00727">
    <property type="entry name" value="LEADERPTASE"/>
</dbReference>
<dbReference type="Gene3D" id="2.10.109.10">
    <property type="entry name" value="Umud Fragment, subunit A"/>
    <property type="match status" value="1"/>
</dbReference>
<evidence type="ECO:0000313" key="4">
    <source>
        <dbReference type="EMBL" id="MBB5115662.1"/>
    </source>
</evidence>
<gene>
    <name evidence="4" type="ORF">FHU28_005501</name>
</gene>
<evidence type="ECO:0000313" key="5">
    <source>
        <dbReference type="Proteomes" id="UP000618986"/>
    </source>
</evidence>
<comment type="caution">
    <text evidence="4">The sequence shown here is derived from an EMBL/GenBank/DDBJ whole genome shotgun (WGS) entry which is preliminary data.</text>
</comment>
<dbReference type="GeneID" id="300296020"/>
<dbReference type="InterPro" id="IPR019533">
    <property type="entry name" value="Peptidase_S26"/>
</dbReference>
<dbReference type="PANTHER" id="PTHR43390">
    <property type="entry name" value="SIGNAL PEPTIDASE I"/>
    <property type="match status" value="1"/>
</dbReference>
<dbReference type="EC" id="3.4.21.89" evidence="4"/>
<comment type="similarity">
    <text evidence="2">Belongs to the peptidase S26 family.</text>
</comment>
<dbReference type="GO" id="GO:0009003">
    <property type="term" value="F:signal peptidase activity"/>
    <property type="evidence" value="ECO:0007669"/>
    <property type="project" value="UniProtKB-EC"/>
</dbReference>
<dbReference type="Proteomes" id="UP000618986">
    <property type="component" value="Unassembled WGS sequence"/>
</dbReference>
<feature type="domain" description="Peptidase S26" evidence="3">
    <location>
        <begin position="119"/>
        <end position="154"/>
    </location>
</feature>
<name>A0ABR6MK16_MICEC</name>
<dbReference type="Pfam" id="PF10502">
    <property type="entry name" value="Peptidase_S26"/>
    <property type="match status" value="2"/>
</dbReference>
<feature type="domain" description="Peptidase S26" evidence="3">
    <location>
        <begin position="12"/>
        <end position="102"/>
    </location>
</feature>
<dbReference type="EMBL" id="JACHJC010000001">
    <property type="protein sequence ID" value="MBB5115662.1"/>
    <property type="molecule type" value="Genomic_DNA"/>
</dbReference>
<reference evidence="4 5" key="1">
    <citation type="submission" date="2020-08" db="EMBL/GenBank/DDBJ databases">
        <title>Sequencing the genomes of 1000 actinobacteria strains.</title>
        <authorList>
            <person name="Klenk H.-P."/>
        </authorList>
    </citation>
    <scope>NUCLEOTIDE SEQUENCE [LARGE SCALE GENOMIC DNA]</scope>
    <source>
        <strain evidence="4 5">DSM 43036</strain>
    </source>
</reference>
<evidence type="ECO:0000256" key="2">
    <source>
        <dbReference type="ARBA" id="ARBA00009370"/>
    </source>
</evidence>
<evidence type="ECO:0000256" key="1">
    <source>
        <dbReference type="ARBA" id="ARBA00004401"/>
    </source>
</evidence>
<dbReference type="PANTHER" id="PTHR43390:SF1">
    <property type="entry name" value="CHLOROPLAST PROCESSING PEPTIDASE"/>
    <property type="match status" value="1"/>
</dbReference>
<dbReference type="SUPFAM" id="SSF51306">
    <property type="entry name" value="LexA/Signal peptidase"/>
    <property type="match status" value="1"/>
</dbReference>
<accession>A0ABR6MK16</accession>
<protein>
    <submittedName>
        <fullName evidence="4">Signal peptidase I</fullName>
        <ecNumber evidence="4">3.4.21.89</ecNumber>
    </submittedName>
</protein>